<accession>A0A1W9I1K6</accession>
<dbReference type="InterPro" id="IPR004923">
    <property type="entry name" value="FTR1/Fip1/EfeU"/>
</dbReference>
<protein>
    <submittedName>
        <fullName evidence="7">Iron permease</fullName>
    </submittedName>
</protein>
<comment type="caution">
    <text evidence="7">The sequence shown here is derived from an EMBL/GenBank/DDBJ whole genome shotgun (WGS) entry which is preliminary data.</text>
</comment>
<proteinExistence type="inferred from homology"/>
<evidence type="ECO:0000256" key="2">
    <source>
        <dbReference type="ARBA" id="ARBA00008333"/>
    </source>
</evidence>
<reference evidence="7 8" key="1">
    <citation type="journal article" date="2017" name="Water Res.">
        <title>Comammox in drinking water systems.</title>
        <authorList>
            <person name="Wang Y."/>
            <person name="Ma L."/>
            <person name="Mao Y."/>
            <person name="Jiang X."/>
            <person name="Xia Y."/>
            <person name="Yu K."/>
            <person name="Li B."/>
            <person name="Zhang T."/>
        </authorList>
    </citation>
    <scope>NUCLEOTIDE SEQUENCE [LARGE SCALE GENOMIC DNA]</scope>
    <source>
        <strain evidence="7">SG_bin8</strain>
    </source>
</reference>
<dbReference type="EMBL" id="LWDL01000008">
    <property type="protein sequence ID" value="OQW53575.1"/>
    <property type="molecule type" value="Genomic_DNA"/>
</dbReference>
<comment type="similarity">
    <text evidence="2">Belongs to the oxidase-dependent Fe transporter (OFeT) (TC 9.A.10.1) family.</text>
</comment>
<name>A0A1W9I1K6_9HYPH</name>
<dbReference type="GO" id="GO:0033573">
    <property type="term" value="C:high-affinity iron permease complex"/>
    <property type="evidence" value="ECO:0007669"/>
    <property type="project" value="InterPro"/>
</dbReference>
<keyword evidence="4 6" id="KW-1133">Transmembrane helix</keyword>
<evidence type="ECO:0000313" key="8">
    <source>
        <dbReference type="Proteomes" id="UP000192872"/>
    </source>
</evidence>
<feature type="transmembrane region" description="Helical" evidence="6">
    <location>
        <begin position="37"/>
        <end position="62"/>
    </location>
</feature>
<keyword evidence="3 6" id="KW-0812">Transmembrane</keyword>
<evidence type="ECO:0000256" key="5">
    <source>
        <dbReference type="ARBA" id="ARBA00023136"/>
    </source>
</evidence>
<feature type="transmembrane region" description="Helical" evidence="6">
    <location>
        <begin position="68"/>
        <end position="92"/>
    </location>
</feature>
<sequence length="277" mass="28745">MLSSAIIVFREVIEAGIIIGIVLAVTRGVHWRVPMVLAGLAIGVAGSLVVATFAGGISAALAGAGQEIFNSLLLGTAVCMLIWHNVWMASHGRELACEMRQLGSEVVTGKRSLWALAIVIAIAVLREGSEVVLFMYGIAVSETASAAELLAGGLTGFALGASLSALTYWGLVTIPARYLFSVTGWLITFLAAGMAAQAVTYLAQAGIVTALGDIVWDTSAILPDSVLLGRILHALLGYVDQPTGLQLVAYLGTVAVMVGLSHLIARPQQPKRLVAGA</sequence>
<evidence type="ECO:0000256" key="4">
    <source>
        <dbReference type="ARBA" id="ARBA00022989"/>
    </source>
</evidence>
<dbReference type="RefSeq" id="WP_376802680.1">
    <property type="nucleotide sequence ID" value="NZ_DBNB01000014.1"/>
</dbReference>
<dbReference type="AlphaFoldDB" id="A0A1W9I1K6"/>
<organism evidence="7 8">
    <name type="scientific">Candidatus Raskinella chloraquaticus</name>
    <dbReference type="NCBI Taxonomy" id="1951219"/>
    <lineage>
        <taxon>Bacteria</taxon>
        <taxon>Pseudomonadati</taxon>
        <taxon>Pseudomonadota</taxon>
        <taxon>Alphaproteobacteria</taxon>
        <taxon>Hyphomicrobiales</taxon>
        <taxon>Phreatobacteraceae</taxon>
        <taxon>Candidatus Raskinella</taxon>
    </lineage>
</organism>
<feature type="transmembrane region" description="Helical" evidence="6">
    <location>
        <begin position="150"/>
        <end position="171"/>
    </location>
</feature>
<evidence type="ECO:0000256" key="6">
    <source>
        <dbReference type="SAM" id="Phobius"/>
    </source>
</evidence>
<feature type="transmembrane region" description="Helical" evidence="6">
    <location>
        <begin position="247"/>
        <end position="265"/>
    </location>
</feature>
<feature type="transmembrane region" description="Helical" evidence="6">
    <location>
        <begin position="6"/>
        <end position="25"/>
    </location>
</feature>
<comment type="subcellular location">
    <subcellularLocation>
        <location evidence="1">Membrane</location>
        <topology evidence="1">Multi-pass membrane protein</topology>
    </subcellularLocation>
</comment>
<gene>
    <name evidence="7" type="ORF">A4S15_04820</name>
</gene>
<dbReference type="STRING" id="1827387.A4S15_04820"/>
<evidence type="ECO:0000313" key="7">
    <source>
        <dbReference type="EMBL" id="OQW53575.1"/>
    </source>
</evidence>
<dbReference type="GO" id="GO:0015093">
    <property type="term" value="F:ferrous iron transmembrane transporter activity"/>
    <property type="evidence" value="ECO:0007669"/>
    <property type="project" value="TreeGrafter"/>
</dbReference>
<evidence type="ECO:0000256" key="1">
    <source>
        <dbReference type="ARBA" id="ARBA00004141"/>
    </source>
</evidence>
<dbReference type="PANTHER" id="PTHR31632:SF2">
    <property type="entry name" value="PLASMA MEMBRANE IRON PERMEASE"/>
    <property type="match status" value="1"/>
</dbReference>
<dbReference type="Pfam" id="PF03239">
    <property type="entry name" value="FTR1"/>
    <property type="match status" value="1"/>
</dbReference>
<evidence type="ECO:0000256" key="3">
    <source>
        <dbReference type="ARBA" id="ARBA00022692"/>
    </source>
</evidence>
<feature type="transmembrane region" description="Helical" evidence="6">
    <location>
        <begin position="178"/>
        <end position="203"/>
    </location>
</feature>
<dbReference type="PANTHER" id="PTHR31632">
    <property type="entry name" value="IRON TRANSPORTER FTH1"/>
    <property type="match status" value="1"/>
</dbReference>
<dbReference type="Proteomes" id="UP000192872">
    <property type="component" value="Unassembled WGS sequence"/>
</dbReference>
<keyword evidence="5 6" id="KW-0472">Membrane</keyword>